<keyword evidence="2 3" id="KW-0802">TPR repeat</keyword>
<dbReference type="Gene3D" id="1.25.40.10">
    <property type="entry name" value="Tetratricopeptide repeat domain"/>
    <property type="match status" value="2"/>
</dbReference>
<dbReference type="InterPro" id="IPR019734">
    <property type="entry name" value="TPR_rpt"/>
</dbReference>
<proteinExistence type="predicted"/>
<protein>
    <submittedName>
        <fullName evidence="5">Tetratricopeptide repeat protein</fullName>
    </submittedName>
</protein>
<keyword evidence="1" id="KW-0677">Repeat</keyword>
<dbReference type="PANTHER" id="PTHR44858">
    <property type="entry name" value="TETRATRICOPEPTIDE REPEAT PROTEIN 6"/>
    <property type="match status" value="1"/>
</dbReference>
<dbReference type="Proteomes" id="UP001150924">
    <property type="component" value="Unassembled WGS sequence"/>
</dbReference>
<dbReference type="SMART" id="SM00028">
    <property type="entry name" value="TPR"/>
    <property type="match status" value="4"/>
</dbReference>
<name>A0A9X3F7S3_9BACT</name>
<evidence type="ECO:0000256" key="1">
    <source>
        <dbReference type="ARBA" id="ARBA00022737"/>
    </source>
</evidence>
<feature type="region of interest" description="Disordered" evidence="4">
    <location>
        <begin position="1"/>
        <end position="22"/>
    </location>
</feature>
<keyword evidence="6" id="KW-1185">Reference proteome</keyword>
<dbReference type="PROSITE" id="PS50005">
    <property type="entry name" value="TPR"/>
    <property type="match status" value="1"/>
</dbReference>
<dbReference type="InterPro" id="IPR011990">
    <property type="entry name" value="TPR-like_helical_dom_sf"/>
</dbReference>
<dbReference type="PANTHER" id="PTHR44858:SF1">
    <property type="entry name" value="UDP-N-ACETYLGLUCOSAMINE--PEPTIDE N-ACETYLGLUCOSAMINYLTRANSFERASE SPINDLY-RELATED"/>
    <property type="match status" value="1"/>
</dbReference>
<dbReference type="InterPro" id="IPR050498">
    <property type="entry name" value="Ycf3"/>
</dbReference>
<organism evidence="5 6">
    <name type="scientific">Nannocystis pusilla</name>
    <dbReference type="NCBI Taxonomy" id="889268"/>
    <lineage>
        <taxon>Bacteria</taxon>
        <taxon>Pseudomonadati</taxon>
        <taxon>Myxococcota</taxon>
        <taxon>Polyangia</taxon>
        <taxon>Nannocystales</taxon>
        <taxon>Nannocystaceae</taxon>
        <taxon>Nannocystis</taxon>
    </lineage>
</organism>
<evidence type="ECO:0000313" key="6">
    <source>
        <dbReference type="Proteomes" id="UP001150924"/>
    </source>
</evidence>
<sequence>MSFKTADEAHAEGERRHRRGEHDGALAAFEAALELDPRHARALNDAGWLLTTDLSERPGARGRGLDLLRDAIAAGPDDTRPLYNFADACVAVGQPGEALVPVEAALQRRPDWAEAWNLRGWLRGVKGDDPHGGLDDLQQALRHRPWYGDAHLNRGRIFVGLGEHAEAESALRLALRCGCFRPGEAHYRLAGLQERRGHLRRALGHYRRAFEVGAAEFRQDAAGGVVRCGNALHHRGAFFVHADEQIRLATVDREQRRPRPIAEVLVEVRRELARVPEESADSQLQVGRLGLLAAEACFSGHVLEPRWTDQSPALAIELLATCFTGERHDALRRVAEDVRRIWLELYDELLAREEPDPEASALAEVERLAGERDHSAAISALRAIDVCDDEHLLRRAAVAERLGDHARLHGEVEGALDLYRLAHGDFARYASYATAGGEGMARMLDVNRLNGKLSDLGDR</sequence>
<feature type="repeat" description="TPR" evidence="3">
    <location>
        <begin position="6"/>
        <end position="39"/>
    </location>
</feature>
<comment type="caution">
    <text evidence="5">The sequence shown here is derived from an EMBL/GenBank/DDBJ whole genome shotgun (WGS) entry which is preliminary data.</text>
</comment>
<dbReference type="SUPFAM" id="SSF48452">
    <property type="entry name" value="TPR-like"/>
    <property type="match status" value="1"/>
</dbReference>
<evidence type="ECO:0000256" key="4">
    <source>
        <dbReference type="SAM" id="MobiDB-lite"/>
    </source>
</evidence>
<accession>A0A9X3F7S3</accession>
<dbReference type="AlphaFoldDB" id="A0A9X3F7S3"/>
<evidence type="ECO:0000256" key="2">
    <source>
        <dbReference type="ARBA" id="ARBA00022803"/>
    </source>
</evidence>
<gene>
    <name evidence="5" type="ORF">OV079_47350</name>
</gene>
<dbReference type="EMBL" id="JAPNKE010000002">
    <property type="protein sequence ID" value="MCY1013026.1"/>
    <property type="molecule type" value="Genomic_DNA"/>
</dbReference>
<dbReference type="RefSeq" id="WP_267776675.1">
    <property type="nucleotide sequence ID" value="NZ_JAPNKE010000002.1"/>
</dbReference>
<evidence type="ECO:0000313" key="5">
    <source>
        <dbReference type="EMBL" id="MCY1013026.1"/>
    </source>
</evidence>
<reference evidence="5" key="1">
    <citation type="submission" date="2022-11" db="EMBL/GenBank/DDBJ databases">
        <title>Minimal conservation of predation-associated metabolite biosynthetic gene clusters underscores biosynthetic potential of Myxococcota including descriptions for ten novel species: Archangium lansinium sp. nov., Myxococcus landrumus sp. nov., Nannocystis bai.</title>
        <authorList>
            <person name="Ahearne A."/>
            <person name="Stevens C."/>
            <person name="Phillips K."/>
        </authorList>
    </citation>
    <scope>NUCLEOTIDE SEQUENCE</scope>
    <source>
        <strain evidence="5">Na p29</strain>
    </source>
</reference>
<evidence type="ECO:0000256" key="3">
    <source>
        <dbReference type="PROSITE-ProRule" id="PRU00339"/>
    </source>
</evidence>
<dbReference type="Pfam" id="PF13432">
    <property type="entry name" value="TPR_16"/>
    <property type="match status" value="2"/>
</dbReference>